<keyword evidence="1" id="KW-0812">Transmembrane</keyword>
<feature type="transmembrane region" description="Helical" evidence="1">
    <location>
        <begin position="119"/>
        <end position="141"/>
    </location>
</feature>
<keyword evidence="1" id="KW-1133">Transmembrane helix</keyword>
<evidence type="ECO:0000313" key="4">
    <source>
        <dbReference type="Proteomes" id="UP000886653"/>
    </source>
</evidence>
<dbReference type="Pfam" id="PF24853">
    <property type="entry name" value="DUF7727"/>
    <property type="match status" value="1"/>
</dbReference>
<comment type="caution">
    <text evidence="3">The sequence shown here is derived from an EMBL/GenBank/DDBJ whole genome shotgun (WGS) entry which is preliminary data.</text>
</comment>
<keyword evidence="1" id="KW-0472">Membrane</keyword>
<dbReference type="OrthoDB" id="2110422at2759"/>
<keyword evidence="4" id="KW-1185">Reference proteome</keyword>
<feature type="domain" description="DUF7727" evidence="2">
    <location>
        <begin position="1"/>
        <end position="137"/>
    </location>
</feature>
<protein>
    <recommendedName>
        <fullName evidence="2">DUF7727 domain-containing protein</fullName>
    </recommendedName>
</protein>
<feature type="transmembrane region" description="Helical" evidence="1">
    <location>
        <begin position="12"/>
        <end position="30"/>
    </location>
</feature>
<evidence type="ECO:0000313" key="3">
    <source>
        <dbReference type="EMBL" id="KAG0146968.1"/>
    </source>
</evidence>
<name>A0A9P6NJ67_9BASI</name>
<dbReference type="PANTHER" id="PTHR40629">
    <property type="entry name" value="PRO41 PROTEIN"/>
    <property type="match status" value="1"/>
</dbReference>
<sequence length="150" mass="16353">MGNLIWHQWGRLVALTSGAWTAWGGLWAIFYRKFLWDFVGGELGPVGIIPSPSSAIFVNNIVKLPIIQSVCILNGLLTIAFEWPLFPGSFVYRSLTFKSLFYLQAALISGLVYQCADAAVFYIIAILAYTAALGNGEVVGVKKSAEPHAV</sequence>
<dbReference type="PANTHER" id="PTHR40629:SF1">
    <property type="entry name" value="PRO41 PROTEIN"/>
    <property type="match status" value="1"/>
</dbReference>
<evidence type="ECO:0000259" key="2">
    <source>
        <dbReference type="Pfam" id="PF24853"/>
    </source>
</evidence>
<dbReference type="AlphaFoldDB" id="A0A9P6NJ67"/>
<feature type="transmembrane region" description="Helical" evidence="1">
    <location>
        <begin position="95"/>
        <end position="113"/>
    </location>
</feature>
<evidence type="ECO:0000256" key="1">
    <source>
        <dbReference type="SAM" id="Phobius"/>
    </source>
</evidence>
<organism evidence="3 4">
    <name type="scientific">Cronartium quercuum f. sp. fusiforme G11</name>
    <dbReference type="NCBI Taxonomy" id="708437"/>
    <lineage>
        <taxon>Eukaryota</taxon>
        <taxon>Fungi</taxon>
        <taxon>Dikarya</taxon>
        <taxon>Basidiomycota</taxon>
        <taxon>Pucciniomycotina</taxon>
        <taxon>Pucciniomycetes</taxon>
        <taxon>Pucciniales</taxon>
        <taxon>Coleosporiaceae</taxon>
        <taxon>Cronartium</taxon>
    </lineage>
</organism>
<reference evidence="3" key="1">
    <citation type="submission" date="2013-11" db="EMBL/GenBank/DDBJ databases">
        <title>Genome sequence of the fusiform rust pathogen reveals effectors for host alternation and coevolution with pine.</title>
        <authorList>
            <consortium name="DOE Joint Genome Institute"/>
            <person name="Smith K."/>
            <person name="Pendleton A."/>
            <person name="Kubisiak T."/>
            <person name="Anderson C."/>
            <person name="Salamov A."/>
            <person name="Aerts A."/>
            <person name="Riley R."/>
            <person name="Clum A."/>
            <person name="Lindquist E."/>
            <person name="Ence D."/>
            <person name="Campbell M."/>
            <person name="Kronenberg Z."/>
            <person name="Feau N."/>
            <person name="Dhillon B."/>
            <person name="Hamelin R."/>
            <person name="Burleigh J."/>
            <person name="Smith J."/>
            <person name="Yandell M."/>
            <person name="Nelson C."/>
            <person name="Grigoriev I."/>
            <person name="Davis J."/>
        </authorList>
    </citation>
    <scope>NUCLEOTIDE SEQUENCE</scope>
    <source>
        <strain evidence="3">G11</strain>
    </source>
</reference>
<accession>A0A9P6NJ67</accession>
<gene>
    <name evidence="3" type="ORF">CROQUDRAFT_656771</name>
</gene>
<dbReference type="EMBL" id="MU167254">
    <property type="protein sequence ID" value="KAG0146968.1"/>
    <property type="molecule type" value="Genomic_DNA"/>
</dbReference>
<dbReference type="InterPro" id="IPR056144">
    <property type="entry name" value="DUF7727"/>
</dbReference>
<dbReference type="Proteomes" id="UP000886653">
    <property type="component" value="Unassembled WGS sequence"/>
</dbReference>
<proteinExistence type="predicted"/>